<evidence type="ECO:0000313" key="1">
    <source>
        <dbReference type="EMBL" id="ONI41228.1"/>
    </source>
</evidence>
<evidence type="ECO:0000313" key="2">
    <source>
        <dbReference type="Proteomes" id="UP000188605"/>
    </source>
</evidence>
<organism evidence="1 2">
    <name type="scientific">Candidatus Epulonipiscium fishelsonii</name>
    <dbReference type="NCBI Taxonomy" id="77094"/>
    <lineage>
        <taxon>Bacteria</taxon>
        <taxon>Bacillati</taxon>
        <taxon>Bacillota</taxon>
        <taxon>Clostridia</taxon>
        <taxon>Lachnospirales</taxon>
        <taxon>Lachnospiraceae</taxon>
        <taxon>Candidatus Epulonipiscium</taxon>
    </lineage>
</organism>
<dbReference type="Proteomes" id="UP000188605">
    <property type="component" value="Unassembled WGS sequence"/>
</dbReference>
<gene>
    <name evidence="1" type="ORF">AN396_03840</name>
</gene>
<proteinExistence type="predicted"/>
<keyword evidence="1" id="KW-0689">Ribosomal protein</keyword>
<dbReference type="EMBL" id="LJDB01000040">
    <property type="protein sequence ID" value="ONI41228.1"/>
    <property type="molecule type" value="Genomic_DNA"/>
</dbReference>
<keyword evidence="1" id="KW-0687">Ribonucleoprotein</keyword>
<comment type="caution">
    <text evidence="1">The sequence shown here is derived from an EMBL/GenBank/DDBJ whole genome shotgun (WGS) entry which is preliminary data.</text>
</comment>
<accession>A0ACC8XE27</accession>
<sequence length="453" mass="51691">MRGNEVLYKVAFVSLGCDKNLVDSENMLGLLAQEGFCLSSEEHKADVLVVNTCCFIEDAKKESIEQILEVARFKQEGECKALIVTGCMAQRYKDEILTEMPEVDAVVGTTSYDKIASIANKILSEKGVKVSDFEHIDKYHIENLPRVLTTAGYFAYIKIAEGCDNKCTYCIIPQLRGRFRSRKQSQILEEISNLASNGVTEVILIAQDTTKYGYDLNSSHNLVTLIREISKTEQIEWIRIMYCYPENITDELIDEMASNDKVCKYLDMPIQHSSNNILKRMARKSRNDELRATISKLRNVMPDIALRTSLIVGFPNETEEDFNNLCAFVEDVKFDRLGVFTYSQEEGTVAAEFDNQIDEDIKFKRKEVIMNLQQDISYELMQQKVGKTMKVLIEGRIPDEGVYIGRTYQDAPDVDSQVFVHSEEELLSGDYIEAKITSANEYDLVGEFYKYSR</sequence>
<protein>
    <submittedName>
        <fullName evidence="1">Ribosomal protein S12 methylthiotransferase RimO</fullName>
    </submittedName>
</protein>
<keyword evidence="2" id="KW-1185">Reference proteome</keyword>
<name>A0ACC8XE27_9FIRM</name>
<reference evidence="1" key="1">
    <citation type="submission" date="2016-08" db="EMBL/GenBank/DDBJ databases">
        <authorList>
            <person name="Ngugi D.K."/>
            <person name="Miyake S."/>
            <person name="Stingl U."/>
        </authorList>
    </citation>
    <scope>NUCLEOTIDE SEQUENCE</scope>
    <source>
        <strain evidence="1">SCG-B11WGA-EpuloA1</strain>
    </source>
</reference>